<dbReference type="PATRIC" id="fig|2064.6.peg.402"/>
<keyword evidence="2" id="KW-1185">Reference proteome</keyword>
<dbReference type="SUPFAM" id="SSF82784">
    <property type="entry name" value="OsmC-like"/>
    <property type="match status" value="1"/>
</dbReference>
<reference evidence="1 2" key="1">
    <citation type="submission" date="2015-02" db="EMBL/GenBank/DDBJ databases">
        <title>Draft genome sequence of Kitasatospora griseola MF730-N6, a bafilomycin, terpentecin and satosporin producer.</title>
        <authorList>
            <person name="Arens J.C."/>
            <person name="Haltli B."/>
            <person name="Kerr R.G."/>
        </authorList>
    </citation>
    <scope>NUCLEOTIDE SEQUENCE [LARGE SCALE GENOMIC DNA]</scope>
    <source>
        <strain evidence="1 2">MF730-N6</strain>
    </source>
</reference>
<protein>
    <submittedName>
        <fullName evidence="1">Osmotically inducible protein OsmC</fullName>
    </submittedName>
</protein>
<dbReference type="AlphaFoldDB" id="A0A0D0NG10"/>
<evidence type="ECO:0000313" key="2">
    <source>
        <dbReference type="Proteomes" id="UP000032066"/>
    </source>
</evidence>
<dbReference type="PANTHER" id="PTHR39624">
    <property type="entry name" value="PROTEIN INVOLVED IN RIMO-MEDIATED BETA-METHYLTHIOLATION OF RIBOSOMAL PROTEIN S12 YCAO"/>
    <property type="match status" value="1"/>
</dbReference>
<dbReference type="Proteomes" id="UP000032066">
    <property type="component" value="Unassembled WGS sequence"/>
</dbReference>
<proteinExistence type="predicted"/>
<accession>A0A0D0NG10</accession>
<sequence length="139" mass="14764">MPPGRIRVDHLSKDAYQVAVRGHRLVVDQPSDVGGDDTGPTPTELFAASLASCVAFYAGRYLARHGVAADGLRVEAQFTMATDRPARVAEVSVTVDVPPGLDTARRDALLAVASNCTVHHSLQQPPTVRIALGPALDER</sequence>
<dbReference type="PANTHER" id="PTHR39624:SF2">
    <property type="entry name" value="OSMC-LIKE PROTEIN"/>
    <property type="match status" value="1"/>
</dbReference>
<dbReference type="InterPro" id="IPR003718">
    <property type="entry name" value="OsmC/Ohr_fam"/>
</dbReference>
<dbReference type="Gene3D" id="3.30.300.20">
    <property type="match status" value="1"/>
</dbReference>
<dbReference type="OrthoDB" id="9811389at2"/>
<name>A0A0D0NG10_KITGR</name>
<evidence type="ECO:0000313" key="1">
    <source>
        <dbReference type="EMBL" id="KIQ67240.1"/>
    </source>
</evidence>
<gene>
    <name evidence="1" type="ORF">TR51_01780</name>
</gene>
<dbReference type="Pfam" id="PF02566">
    <property type="entry name" value="OsmC"/>
    <property type="match status" value="1"/>
</dbReference>
<dbReference type="EMBL" id="JXZB01000001">
    <property type="protein sequence ID" value="KIQ67240.1"/>
    <property type="molecule type" value="Genomic_DNA"/>
</dbReference>
<comment type="caution">
    <text evidence="1">The sequence shown here is derived from an EMBL/GenBank/DDBJ whole genome shotgun (WGS) entry which is preliminary data.</text>
</comment>
<organism evidence="1 2">
    <name type="scientific">Kitasatospora griseola</name>
    <name type="common">Streptomyces griseolosporeus</name>
    <dbReference type="NCBI Taxonomy" id="2064"/>
    <lineage>
        <taxon>Bacteria</taxon>
        <taxon>Bacillati</taxon>
        <taxon>Actinomycetota</taxon>
        <taxon>Actinomycetes</taxon>
        <taxon>Kitasatosporales</taxon>
        <taxon>Streptomycetaceae</taxon>
        <taxon>Kitasatospora</taxon>
    </lineage>
</organism>
<dbReference type="STRING" id="2064.TR51_01780"/>
<dbReference type="InterPro" id="IPR036102">
    <property type="entry name" value="OsmC/Ohrsf"/>
</dbReference>
<dbReference type="InterPro" id="IPR015946">
    <property type="entry name" value="KH_dom-like_a/b"/>
</dbReference>